<evidence type="ECO:0000313" key="14">
    <source>
        <dbReference type="Proteomes" id="UP000694397"/>
    </source>
</evidence>
<dbReference type="PROSITE" id="PS50878">
    <property type="entry name" value="RT_POL"/>
    <property type="match status" value="1"/>
</dbReference>
<dbReference type="GO" id="GO:0003676">
    <property type="term" value="F:nucleic acid binding"/>
    <property type="evidence" value="ECO:0007669"/>
    <property type="project" value="InterPro"/>
</dbReference>
<dbReference type="GO" id="GO:0004523">
    <property type="term" value="F:RNA-DNA hybrid ribonuclease activity"/>
    <property type="evidence" value="ECO:0007669"/>
    <property type="project" value="UniProtKB-EC"/>
</dbReference>
<dbReference type="PANTHER" id="PTHR37984">
    <property type="entry name" value="PROTEIN CBG26694"/>
    <property type="match status" value="1"/>
</dbReference>
<dbReference type="InterPro" id="IPR000477">
    <property type="entry name" value="RT_dom"/>
</dbReference>
<keyword evidence="5" id="KW-0540">Nuclease</keyword>
<dbReference type="CDD" id="cd01647">
    <property type="entry name" value="RT_LTR"/>
    <property type="match status" value="1"/>
</dbReference>
<dbReference type="OrthoDB" id="775972at2759"/>
<evidence type="ECO:0000256" key="8">
    <source>
        <dbReference type="ARBA" id="ARBA00022918"/>
    </source>
</evidence>
<feature type="domain" description="Integrase catalytic" evidence="12">
    <location>
        <begin position="699"/>
        <end position="851"/>
    </location>
</feature>
<keyword evidence="4" id="KW-0548">Nucleotidyltransferase</keyword>
<reference evidence="13" key="3">
    <citation type="submission" date="2025-09" db="UniProtKB">
        <authorList>
            <consortium name="Ensembl"/>
        </authorList>
    </citation>
    <scope>IDENTIFICATION</scope>
</reference>
<evidence type="ECO:0000256" key="5">
    <source>
        <dbReference type="ARBA" id="ARBA00022722"/>
    </source>
</evidence>
<dbReference type="SUPFAM" id="SSF53098">
    <property type="entry name" value="Ribonuclease H-like"/>
    <property type="match status" value="1"/>
</dbReference>
<comment type="similarity">
    <text evidence="1">Belongs to the beta type-B retroviral polymerase family. HERV class-II K(HML-2) pol subfamily.</text>
</comment>
<evidence type="ECO:0000256" key="2">
    <source>
        <dbReference type="ARBA" id="ARBA00012180"/>
    </source>
</evidence>
<dbReference type="FunFam" id="3.30.420.10:FF:000063">
    <property type="entry name" value="Retrovirus-related Pol polyprotein from transposon 297-like Protein"/>
    <property type="match status" value="1"/>
</dbReference>
<dbReference type="Gene3D" id="3.30.70.270">
    <property type="match status" value="2"/>
</dbReference>
<dbReference type="InterPro" id="IPR043128">
    <property type="entry name" value="Rev_trsase/Diguanyl_cyclase"/>
</dbReference>
<dbReference type="InterPro" id="IPR018061">
    <property type="entry name" value="Retropepsins"/>
</dbReference>
<dbReference type="InterPro" id="IPR012337">
    <property type="entry name" value="RNaseH-like_sf"/>
</dbReference>
<dbReference type="Gene3D" id="3.10.10.10">
    <property type="entry name" value="HIV Type 1 Reverse Transcriptase, subunit A, domain 1"/>
    <property type="match status" value="1"/>
</dbReference>
<reference evidence="13 14" key="1">
    <citation type="submission" date="2019-04" db="EMBL/GenBank/DDBJ databases">
        <authorList>
            <consortium name="Wellcome Sanger Institute Data Sharing"/>
        </authorList>
    </citation>
    <scope>NUCLEOTIDE SEQUENCE [LARGE SCALE GENOMIC DNA]</scope>
</reference>
<keyword evidence="3" id="KW-0808">Transferase</keyword>
<dbReference type="CDD" id="cd09274">
    <property type="entry name" value="RNase_HI_RT_Ty3"/>
    <property type="match status" value="1"/>
</dbReference>
<feature type="domain" description="Reverse transcriptase" evidence="11">
    <location>
        <begin position="154"/>
        <end position="331"/>
    </location>
</feature>
<reference evidence="13" key="2">
    <citation type="submission" date="2025-08" db="UniProtKB">
        <authorList>
            <consortium name="Ensembl"/>
        </authorList>
    </citation>
    <scope>IDENTIFICATION</scope>
</reference>
<keyword evidence="6" id="KW-0255">Endonuclease</keyword>
<keyword evidence="14" id="KW-1185">Reference proteome</keyword>
<dbReference type="FunFam" id="1.10.340.70:FF:000003">
    <property type="entry name" value="Protein CBG25708"/>
    <property type="match status" value="1"/>
</dbReference>
<dbReference type="AlphaFoldDB" id="A0A8C9TGR2"/>
<feature type="compositionally biased region" description="Polar residues" evidence="10">
    <location>
        <begin position="974"/>
        <end position="986"/>
    </location>
</feature>
<proteinExistence type="inferred from homology"/>
<dbReference type="Gene3D" id="3.30.420.10">
    <property type="entry name" value="Ribonuclease H-like superfamily/Ribonuclease H"/>
    <property type="match status" value="1"/>
</dbReference>
<evidence type="ECO:0000256" key="7">
    <source>
        <dbReference type="ARBA" id="ARBA00022801"/>
    </source>
</evidence>
<evidence type="ECO:0000256" key="3">
    <source>
        <dbReference type="ARBA" id="ARBA00022679"/>
    </source>
</evidence>
<dbReference type="InterPro" id="IPR041588">
    <property type="entry name" value="Integrase_H2C2"/>
</dbReference>
<dbReference type="SUPFAM" id="SSF56672">
    <property type="entry name" value="DNA/RNA polymerases"/>
    <property type="match status" value="1"/>
</dbReference>
<name>A0A8C9TGR2_SCLFO</name>
<dbReference type="PANTHER" id="PTHR37984:SF5">
    <property type="entry name" value="PROTEIN NYNRIN-LIKE"/>
    <property type="match status" value="1"/>
</dbReference>
<evidence type="ECO:0000256" key="1">
    <source>
        <dbReference type="ARBA" id="ARBA00010879"/>
    </source>
</evidence>
<dbReference type="Proteomes" id="UP000694397">
    <property type="component" value="Chromosome 8"/>
</dbReference>
<evidence type="ECO:0000256" key="10">
    <source>
        <dbReference type="SAM" id="MobiDB-lite"/>
    </source>
</evidence>
<evidence type="ECO:0000259" key="11">
    <source>
        <dbReference type="PROSITE" id="PS50878"/>
    </source>
</evidence>
<dbReference type="Pfam" id="PF00665">
    <property type="entry name" value="rve"/>
    <property type="match status" value="1"/>
</dbReference>
<dbReference type="InterPro" id="IPR001584">
    <property type="entry name" value="Integrase_cat-core"/>
</dbReference>
<dbReference type="GO" id="GO:0015074">
    <property type="term" value="P:DNA integration"/>
    <property type="evidence" value="ECO:0007669"/>
    <property type="project" value="InterPro"/>
</dbReference>
<dbReference type="PROSITE" id="PS50994">
    <property type="entry name" value="INTEGRASE"/>
    <property type="match status" value="1"/>
</dbReference>
<evidence type="ECO:0000259" key="12">
    <source>
        <dbReference type="PROSITE" id="PS50994"/>
    </source>
</evidence>
<dbReference type="Gene3D" id="1.10.340.70">
    <property type="match status" value="1"/>
</dbReference>
<keyword evidence="8" id="KW-0695">RNA-directed DNA polymerase</keyword>
<dbReference type="EC" id="3.1.26.4" evidence="2"/>
<protein>
    <recommendedName>
        <fullName evidence="9">Gypsy retrotransposon integrase-like protein 1</fullName>
        <ecNumber evidence="2">3.1.26.4</ecNumber>
    </recommendedName>
</protein>
<dbReference type="Ensembl" id="ENSSFOT00015059295.1">
    <property type="protein sequence ID" value="ENSSFOP00015052442.1"/>
    <property type="gene ID" value="ENSSFOG00015029493.1"/>
</dbReference>
<dbReference type="InterPro" id="IPR050951">
    <property type="entry name" value="Retrovirus_Pol_polyprotein"/>
</dbReference>
<evidence type="ECO:0000256" key="4">
    <source>
        <dbReference type="ARBA" id="ARBA00022695"/>
    </source>
</evidence>
<evidence type="ECO:0000313" key="13">
    <source>
        <dbReference type="Ensembl" id="ENSSFOP00015052442.1"/>
    </source>
</evidence>
<dbReference type="FunFam" id="3.10.20.370:FF:000001">
    <property type="entry name" value="Retrovirus-related Pol polyprotein from transposon 17.6-like protein"/>
    <property type="match status" value="1"/>
</dbReference>
<keyword evidence="7" id="KW-0378">Hydrolase</keyword>
<accession>A0A8C9TGR2</accession>
<organism evidence="13 14">
    <name type="scientific">Scleropages formosus</name>
    <name type="common">Asian bonytongue</name>
    <name type="synonym">Osteoglossum formosum</name>
    <dbReference type="NCBI Taxonomy" id="113540"/>
    <lineage>
        <taxon>Eukaryota</taxon>
        <taxon>Metazoa</taxon>
        <taxon>Chordata</taxon>
        <taxon>Craniata</taxon>
        <taxon>Vertebrata</taxon>
        <taxon>Euteleostomi</taxon>
        <taxon>Actinopterygii</taxon>
        <taxon>Neopterygii</taxon>
        <taxon>Teleostei</taxon>
        <taxon>Osteoglossocephala</taxon>
        <taxon>Osteoglossomorpha</taxon>
        <taxon>Osteoglossiformes</taxon>
        <taxon>Osteoglossidae</taxon>
        <taxon>Scleropages</taxon>
    </lineage>
</organism>
<feature type="region of interest" description="Disordered" evidence="10">
    <location>
        <begin position="974"/>
        <end position="1001"/>
    </location>
</feature>
<dbReference type="FunFam" id="3.30.70.270:FF:000026">
    <property type="entry name" value="Transposon Ty3-G Gag-Pol polyprotein"/>
    <property type="match status" value="1"/>
</dbReference>
<evidence type="ECO:0000256" key="9">
    <source>
        <dbReference type="ARBA" id="ARBA00039658"/>
    </source>
</evidence>
<dbReference type="GeneTree" id="ENSGT00940000166555"/>
<dbReference type="Pfam" id="PF17921">
    <property type="entry name" value="Integrase_H2C2"/>
    <property type="match status" value="1"/>
</dbReference>
<sequence length="1024" mass="116079">MEVDTGAAVSVISEKLYHRRFYKVKLAPANCVLKTYSKESLELKGKITVRVKSKEQTHMLDLMVVKGNGLSLTGRDWISHLNLDWSRINKVTSETVEQLCDRYSSVFQPNLGMLKGISAKLHVVKEAVPKFCKPRTVPYALRDSVEQELCKLEAEGVISPVSYSEWAAPIVYIPKKDNSVRICADYKVTSNPWLEVEQYPLPRTQDLFAKLSGGQRFTKLDLSQAYQQVPLEENSKRYLTINTPKGLYTYNRLPYGVASAPAIFQKIMDQVLQGMDGVICCLDILITGSDTEKHMTALEGVLKRLQAYNLRVRREKCSFFQSSVSYLGHVIDMEGIHPMKEKTDAVERAAVPTNVTELRSFLALLNYYGKFIPNLSTIIQPMTELLHKDVNWEWSKKCQAAFENAKKYLMSHQVLIHFNAELPLVLACDASPVGVGAVLSHRMHDGGESPIAFASRMLTKTERNYSQIEKEALGLVFGVMKFHDYLFGRQFTLVTDHKPLLKILGPKTGIPMLAAARMQRWSLILSAYKYEIQYKRSEQHGNADALSRLPMNDDNAIRSNPVYKVSYLEELPVTANQIAQETEADSVLKRVKEHVMCGWPKHISEEVLKPYFSKKFELSVENGCLLWGYRVVIPEKLHDRLLAELHDSHWGMVKMKLLARSFFWWPALDMDIENVVSQYDVCQQQRSMPAPVPVHTWKWSSGPWERIHLDFAEDHQQLFLIVMDAYARWPEIVPMQSTTSAKTIEVLRHLFAAYGLPQEVVTDNGPQFTSREFEQFLLLNGVKHTESPAYHPASNGLAERLVQNLKRTLAKNRAVGGKTLQHCVANFLYNYRNMPHSTTHKTPGELFLKRSVRTRLSLIRPRFSQALNCASPAKTEEPCRVRTFTVGQHVLVKNYRGGEKWLHGIISKVLGPVTYMVDVNGNCVKRHVNQMLSSKSRGDRGNVEHGHVPDKGRNWVYDEIDMDVKGGSETVISESAATDSETQSTPEAVPLSSASSSSSFFPTESVFVKACPVRSRRAPQRLNL</sequence>
<dbReference type="Pfam" id="PF17917">
    <property type="entry name" value="RT_RNaseH"/>
    <property type="match status" value="1"/>
</dbReference>
<dbReference type="InterPro" id="IPR041373">
    <property type="entry name" value="RT_RNaseH"/>
</dbReference>
<dbReference type="InterPro" id="IPR043502">
    <property type="entry name" value="DNA/RNA_pol_sf"/>
</dbReference>
<dbReference type="Pfam" id="PF00078">
    <property type="entry name" value="RVT_1"/>
    <property type="match status" value="1"/>
</dbReference>
<dbReference type="Pfam" id="PF00077">
    <property type="entry name" value="RVP"/>
    <property type="match status" value="1"/>
</dbReference>
<dbReference type="GO" id="GO:0003964">
    <property type="term" value="F:RNA-directed DNA polymerase activity"/>
    <property type="evidence" value="ECO:0007669"/>
    <property type="project" value="UniProtKB-KW"/>
</dbReference>
<dbReference type="InterPro" id="IPR036397">
    <property type="entry name" value="RNaseH_sf"/>
</dbReference>
<evidence type="ECO:0000256" key="6">
    <source>
        <dbReference type="ARBA" id="ARBA00022759"/>
    </source>
</evidence>